<keyword evidence="2" id="KW-1185">Reference proteome</keyword>
<gene>
    <name evidence="1" type="ORF">GCM10022252_19690</name>
</gene>
<dbReference type="RefSeq" id="WP_344917322.1">
    <property type="nucleotide sequence ID" value="NZ_BAABAQ010000003.1"/>
</dbReference>
<proteinExistence type="predicted"/>
<evidence type="ECO:0000313" key="2">
    <source>
        <dbReference type="Proteomes" id="UP001501251"/>
    </source>
</evidence>
<evidence type="ECO:0000313" key="1">
    <source>
        <dbReference type="EMBL" id="GAA4186953.1"/>
    </source>
</evidence>
<dbReference type="Proteomes" id="UP001501251">
    <property type="component" value="Unassembled WGS sequence"/>
</dbReference>
<comment type="caution">
    <text evidence="1">The sequence shown here is derived from an EMBL/GenBank/DDBJ whole genome shotgun (WGS) entry which is preliminary data.</text>
</comment>
<organism evidence="1 2">
    <name type="scientific">Streptosporangium oxazolinicum</name>
    <dbReference type="NCBI Taxonomy" id="909287"/>
    <lineage>
        <taxon>Bacteria</taxon>
        <taxon>Bacillati</taxon>
        <taxon>Actinomycetota</taxon>
        <taxon>Actinomycetes</taxon>
        <taxon>Streptosporangiales</taxon>
        <taxon>Streptosporangiaceae</taxon>
        <taxon>Streptosporangium</taxon>
    </lineage>
</organism>
<reference evidence="2" key="1">
    <citation type="journal article" date="2019" name="Int. J. Syst. Evol. Microbiol.">
        <title>The Global Catalogue of Microorganisms (GCM) 10K type strain sequencing project: providing services to taxonomists for standard genome sequencing and annotation.</title>
        <authorList>
            <consortium name="The Broad Institute Genomics Platform"/>
            <consortium name="The Broad Institute Genome Sequencing Center for Infectious Disease"/>
            <person name="Wu L."/>
            <person name="Ma J."/>
        </authorList>
    </citation>
    <scope>NUCLEOTIDE SEQUENCE [LARGE SCALE GENOMIC DNA]</scope>
    <source>
        <strain evidence="2">JCM 17388</strain>
    </source>
</reference>
<name>A0ABP8ANU9_9ACTN</name>
<sequence>MLFKPTVVQLLGVDGQLYTLTEETSTGAAIMLRRGAKGLDAPRWDVKADEYPAIDGGFVRSARAGIREIFLPLTIAGTTRPEMVALRRRFVNSLNPARGLVTLQTTEYQIPDDLGDAATLDDMIAEPPRAISCFYAGGMEGGEGSEDGVHWARYGLILRCTSPYFFGLSRIRASFQVYDQLRAFMGDAPAADPFVSVDGATPGAGLQLSTNPIWADEISLFNPGGIGTQPRWEIRGPFNSRLRLLLLDDEGATLKELRFSDAFPVLTSEVLVIETVKGSQSIRVYPEVSPSGNYSPTAGKSVYWAFDTASSLWAIPPGTNRVALSIDKPTGMTPAQETAWRAANSPRAYVSYLPAYLGI</sequence>
<protein>
    <recommendedName>
        <fullName evidence="3">Minor tail protein</fullName>
    </recommendedName>
</protein>
<dbReference type="EMBL" id="BAABAQ010000003">
    <property type="protein sequence ID" value="GAA4186953.1"/>
    <property type="molecule type" value="Genomic_DNA"/>
</dbReference>
<accession>A0ABP8ANU9</accession>
<evidence type="ECO:0008006" key="3">
    <source>
        <dbReference type="Google" id="ProtNLM"/>
    </source>
</evidence>